<keyword evidence="4" id="KW-1185">Reference proteome</keyword>
<proteinExistence type="predicted"/>
<dbReference type="PANTHER" id="PTHR30466">
    <property type="entry name" value="FLAVIN REDUCTASE"/>
    <property type="match status" value="1"/>
</dbReference>
<comment type="caution">
    <text evidence="3">The sequence shown here is derived from an EMBL/GenBank/DDBJ whole genome shotgun (WGS) entry which is preliminary data.</text>
</comment>
<dbReference type="Proteomes" id="UP000631653">
    <property type="component" value="Unassembled WGS sequence"/>
</dbReference>
<dbReference type="InterPro" id="IPR050268">
    <property type="entry name" value="NADH-dep_flavin_reductase"/>
</dbReference>
<dbReference type="InterPro" id="IPR012349">
    <property type="entry name" value="Split_barrel_FMN-bd"/>
</dbReference>
<dbReference type="Gene3D" id="2.30.110.10">
    <property type="entry name" value="Electron Transport, Fmn-binding Protein, Chain A"/>
    <property type="match status" value="1"/>
</dbReference>
<organism evidence="3 4">
    <name type="scientific">Acetobacter conturbans</name>
    <dbReference type="NCBI Taxonomy" id="1737472"/>
    <lineage>
        <taxon>Bacteria</taxon>
        <taxon>Pseudomonadati</taxon>
        <taxon>Pseudomonadota</taxon>
        <taxon>Alphaproteobacteria</taxon>
        <taxon>Acetobacterales</taxon>
        <taxon>Acetobacteraceae</taxon>
        <taxon>Acetobacter</taxon>
    </lineage>
</organism>
<dbReference type="SUPFAM" id="SSF50475">
    <property type="entry name" value="FMN-binding split barrel"/>
    <property type="match status" value="1"/>
</dbReference>
<sequence length="134" mass="14439">MIDPADFRELMSRLPSPVCVVTTNGPAGLASLTVSAVYSVTDTPPTMLVCVNHSSRSYEPLTGNCEICINVLGSRKQEIAMRFASSKGSLVEKFEGFSTHRLRGSALAIEGCLASLDCTIVRTADMRHAYRAVL</sequence>
<dbReference type="SMART" id="SM00903">
    <property type="entry name" value="Flavin_Reduct"/>
    <property type="match status" value="1"/>
</dbReference>
<keyword evidence="1" id="KW-0560">Oxidoreductase</keyword>
<gene>
    <name evidence="3" type="ORF">GOB81_00015</name>
</gene>
<dbReference type="EMBL" id="WOSY01000001">
    <property type="protein sequence ID" value="NHN87027.1"/>
    <property type="molecule type" value="Genomic_DNA"/>
</dbReference>
<dbReference type="PANTHER" id="PTHR30466:SF1">
    <property type="entry name" value="FMN REDUCTASE (NADH) RUTF"/>
    <property type="match status" value="1"/>
</dbReference>
<protein>
    <submittedName>
        <fullName evidence="3">Flavin reductase</fullName>
    </submittedName>
</protein>
<dbReference type="InterPro" id="IPR002563">
    <property type="entry name" value="Flavin_Rdtase-like_dom"/>
</dbReference>
<name>A0ABX0JW07_9PROT</name>
<evidence type="ECO:0000313" key="3">
    <source>
        <dbReference type="EMBL" id="NHN87027.1"/>
    </source>
</evidence>
<accession>A0ABX0JW07</accession>
<dbReference type="RefSeq" id="WP_173568338.1">
    <property type="nucleotide sequence ID" value="NZ_WOSY01000001.1"/>
</dbReference>
<dbReference type="Pfam" id="PF01613">
    <property type="entry name" value="Flavin_Reduct"/>
    <property type="match status" value="1"/>
</dbReference>
<feature type="domain" description="Flavin reductase like" evidence="2">
    <location>
        <begin position="11"/>
        <end position="132"/>
    </location>
</feature>
<evidence type="ECO:0000256" key="1">
    <source>
        <dbReference type="ARBA" id="ARBA00023002"/>
    </source>
</evidence>
<evidence type="ECO:0000313" key="4">
    <source>
        <dbReference type="Proteomes" id="UP000631653"/>
    </source>
</evidence>
<evidence type="ECO:0000259" key="2">
    <source>
        <dbReference type="SMART" id="SM00903"/>
    </source>
</evidence>
<reference evidence="3 4" key="1">
    <citation type="journal article" date="2020" name="Int. J. Syst. Evol. Microbiol.">
        <title>Novel acetic acid bacteria from cider fermentations: Acetobacter conturbans sp. nov. and Acetobacter fallax sp. nov.</title>
        <authorList>
            <person name="Sombolestani A.S."/>
            <person name="Cleenwerck I."/>
            <person name="Cnockaert M."/>
            <person name="Borremans W."/>
            <person name="Wieme A.D."/>
            <person name="De Vuyst L."/>
            <person name="Vandamme P."/>
        </authorList>
    </citation>
    <scope>NUCLEOTIDE SEQUENCE [LARGE SCALE GENOMIC DNA]</scope>
    <source>
        <strain evidence="3 4">LMG 1627</strain>
    </source>
</reference>